<feature type="compositionally biased region" description="Basic and acidic residues" evidence="1">
    <location>
        <begin position="495"/>
        <end position="512"/>
    </location>
</feature>
<feature type="non-terminal residue" evidence="3">
    <location>
        <position position="1"/>
    </location>
</feature>
<feature type="compositionally biased region" description="Gly residues" evidence="1">
    <location>
        <begin position="315"/>
        <end position="329"/>
    </location>
</feature>
<evidence type="ECO:0000313" key="3">
    <source>
        <dbReference type="EMBL" id="KAG5455658.1"/>
    </source>
</evidence>
<name>A0A8H7ZMI5_9FUNG</name>
<organism evidence="3 4">
    <name type="scientific">Olpidium bornovanus</name>
    <dbReference type="NCBI Taxonomy" id="278681"/>
    <lineage>
        <taxon>Eukaryota</taxon>
        <taxon>Fungi</taxon>
        <taxon>Fungi incertae sedis</taxon>
        <taxon>Olpidiomycota</taxon>
        <taxon>Olpidiomycotina</taxon>
        <taxon>Olpidiomycetes</taxon>
        <taxon>Olpidiales</taxon>
        <taxon>Olpidiaceae</taxon>
        <taxon>Olpidium</taxon>
    </lineage>
</organism>
<dbReference type="Proteomes" id="UP000673691">
    <property type="component" value="Unassembled WGS sequence"/>
</dbReference>
<evidence type="ECO:0000256" key="2">
    <source>
        <dbReference type="SAM" id="Phobius"/>
    </source>
</evidence>
<reference evidence="3 4" key="1">
    <citation type="journal article" name="Sci. Rep.">
        <title>Genome-scale phylogenetic analyses confirm Olpidium as the closest living zoosporic fungus to the non-flagellated, terrestrial fungi.</title>
        <authorList>
            <person name="Chang Y."/>
            <person name="Rochon D."/>
            <person name="Sekimoto S."/>
            <person name="Wang Y."/>
            <person name="Chovatia M."/>
            <person name="Sandor L."/>
            <person name="Salamov A."/>
            <person name="Grigoriev I.V."/>
            <person name="Stajich J.E."/>
            <person name="Spatafora J.W."/>
        </authorList>
    </citation>
    <scope>NUCLEOTIDE SEQUENCE [LARGE SCALE GENOMIC DNA]</scope>
    <source>
        <strain evidence="3">S191</strain>
    </source>
</reference>
<gene>
    <name evidence="3" type="ORF">BJ554DRAFT_4844</name>
</gene>
<feature type="region of interest" description="Disordered" evidence="1">
    <location>
        <begin position="394"/>
        <end position="434"/>
    </location>
</feature>
<feature type="compositionally biased region" description="Basic and acidic residues" evidence="1">
    <location>
        <begin position="164"/>
        <end position="177"/>
    </location>
</feature>
<feature type="transmembrane region" description="Helical" evidence="2">
    <location>
        <begin position="42"/>
        <end position="68"/>
    </location>
</feature>
<feature type="region of interest" description="Disordered" evidence="1">
    <location>
        <begin position="300"/>
        <end position="335"/>
    </location>
</feature>
<dbReference type="AlphaFoldDB" id="A0A8H7ZMI5"/>
<feature type="region of interest" description="Disordered" evidence="1">
    <location>
        <begin position="155"/>
        <end position="177"/>
    </location>
</feature>
<comment type="caution">
    <text evidence="3">The sequence shown here is derived from an EMBL/GenBank/DDBJ whole genome shotgun (WGS) entry which is preliminary data.</text>
</comment>
<feature type="region of interest" description="Disordered" evidence="1">
    <location>
        <begin position="491"/>
        <end position="512"/>
    </location>
</feature>
<evidence type="ECO:0000256" key="1">
    <source>
        <dbReference type="SAM" id="MobiDB-lite"/>
    </source>
</evidence>
<feature type="compositionally biased region" description="Basic and acidic residues" evidence="1">
    <location>
        <begin position="300"/>
        <end position="310"/>
    </location>
</feature>
<feature type="compositionally biased region" description="Basic and acidic residues" evidence="1">
    <location>
        <begin position="217"/>
        <end position="236"/>
    </location>
</feature>
<keyword evidence="2" id="KW-0812">Transmembrane</keyword>
<proteinExistence type="predicted"/>
<keyword evidence="2" id="KW-0472">Membrane</keyword>
<feature type="region of interest" description="Disordered" evidence="1">
    <location>
        <begin position="211"/>
        <end position="282"/>
    </location>
</feature>
<keyword evidence="2" id="KW-1133">Transmembrane helix</keyword>
<feature type="transmembrane region" description="Helical" evidence="2">
    <location>
        <begin position="74"/>
        <end position="91"/>
    </location>
</feature>
<dbReference type="EMBL" id="JAEFCI010012993">
    <property type="protein sequence ID" value="KAG5455658.1"/>
    <property type="molecule type" value="Genomic_DNA"/>
</dbReference>
<feature type="compositionally biased region" description="Basic and acidic residues" evidence="1">
    <location>
        <begin position="402"/>
        <end position="418"/>
    </location>
</feature>
<keyword evidence="4" id="KW-1185">Reference proteome</keyword>
<protein>
    <submittedName>
        <fullName evidence="3">Uncharacterized protein</fullName>
    </submittedName>
</protein>
<evidence type="ECO:0000313" key="4">
    <source>
        <dbReference type="Proteomes" id="UP000673691"/>
    </source>
</evidence>
<sequence length="512" mass="52330">RGAVLGEPAAAAGLLPEPGLVLADLLLEDLGFAKDAAVGVEVVVAIEVALVAVAVAVVLALVLVLVLVELVSGPLLVIPGGGAGGVMIGGVRRFHRAARVPAAGLARGTGLGRHDGAAGDEGLGECVALELESPEVVVDQGLECAEHLLRHAEVGPQGVQGPPLEREHAPEGDPREVGVTHRGEVVVVHPHVGEEDDDCRQLDVGDVGPAAVGVGHGDLEPKEVREGHEAGGRRDLEDGEESPAELADLGLDGEVPGVGAVRRRGQDGVRPGLYVPDDDEHDRPDVAQLALVLRRHGDPRRVRVGDDGRARARAAGGGGGLGSGGGGRPAAGLAGAGPAADRLVGVLDELAAGTAVDIPGGDVVMGGSGRIIPPGHNGPVQRLPVEIGVPVGAPHFGGGGGGERRRCDPDMRCGREGDGEGGGGPGNTLTKSPPHEPPDDCFFLFFSFFSVTPPPRPLSSFFLLPSVAAAEGAGFCRVEIAYFLFRLPAGRNGGRKKEGGREKEERPRKKKK</sequence>
<accession>A0A8H7ZMI5</accession>